<keyword evidence="2" id="KW-0378">Hydrolase</keyword>
<gene>
    <name evidence="2" type="ORF">RQM65_06315</name>
</gene>
<protein>
    <submittedName>
        <fullName evidence="2">Endonuclease/exonuclease/phosphatase family protein</fullName>
    </submittedName>
</protein>
<dbReference type="Proteomes" id="UP001250656">
    <property type="component" value="Unassembled WGS sequence"/>
</dbReference>
<dbReference type="EMBL" id="JAVTTP010000001">
    <property type="protein sequence ID" value="MDT7828271.1"/>
    <property type="molecule type" value="Genomic_DNA"/>
</dbReference>
<comment type="caution">
    <text evidence="2">The sequence shown here is derived from an EMBL/GenBank/DDBJ whole genome shotgun (WGS) entry which is preliminary data.</text>
</comment>
<evidence type="ECO:0000313" key="3">
    <source>
        <dbReference type="Proteomes" id="UP001250656"/>
    </source>
</evidence>
<dbReference type="SUPFAM" id="SSF56219">
    <property type="entry name" value="DNase I-like"/>
    <property type="match status" value="1"/>
</dbReference>
<keyword evidence="3" id="KW-1185">Reference proteome</keyword>
<dbReference type="InterPro" id="IPR051916">
    <property type="entry name" value="GPI-anchor_lipid_remodeler"/>
</dbReference>
<keyword evidence="2" id="KW-0540">Nuclease</keyword>
<proteinExistence type="predicted"/>
<sequence>MSFNVLGGRTTKGDFNLDVVARVIKETAPDFVALQEVDYKVNRSKKYDLATELGWRTKMAPIFARAMYYDGGEYGEGVLSNFSFLTTRNVALPYIPGQEPRAALEVTFELPDSKDTISFVGTHLAHEGEPGRILQAKKINEVFSKNTYPTILAGDLNSRPGSEPMHILEEIWTAAYDKENPEPTIPSHDPRRKIDYVMYYPKNRWKVLDKEVICDTYASDHCAYLVTLELLDE</sequence>
<dbReference type="InterPro" id="IPR036691">
    <property type="entry name" value="Endo/exonu/phosph_ase_sf"/>
</dbReference>
<organism evidence="2 3">
    <name type="scientific">Pricia mediterranea</name>
    <dbReference type="NCBI Taxonomy" id="3076079"/>
    <lineage>
        <taxon>Bacteria</taxon>
        <taxon>Pseudomonadati</taxon>
        <taxon>Bacteroidota</taxon>
        <taxon>Flavobacteriia</taxon>
        <taxon>Flavobacteriales</taxon>
        <taxon>Flavobacteriaceae</taxon>
        <taxon>Pricia</taxon>
    </lineage>
</organism>
<name>A0ABU3L4M2_9FLAO</name>
<dbReference type="GO" id="GO:0004519">
    <property type="term" value="F:endonuclease activity"/>
    <property type="evidence" value="ECO:0007669"/>
    <property type="project" value="UniProtKB-KW"/>
</dbReference>
<reference evidence="2 3" key="1">
    <citation type="submission" date="2023-09" db="EMBL/GenBank/DDBJ databases">
        <title>Novel taxa isolated from Blanes Bay.</title>
        <authorList>
            <person name="Rey-Velasco X."/>
            <person name="Lucena T."/>
        </authorList>
    </citation>
    <scope>NUCLEOTIDE SEQUENCE [LARGE SCALE GENOMIC DNA]</scope>
    <source>
        <strain evidence="2 3">S334</strain>
    </source>
</reference>
<dbReference type="Gene3D" id="3.60.10.10">
    <property type="entry name" value="Endonuclease/exonuclease/phosphatase"/>
    <property type="match status" value="1"/>
</dbReference>
<dbReference type="Pfam" id="PF03372">
    <property type="entry name" value="Exo_endo_phos"/>
    <property type="match status" value="1"/>
</dbReference>
<keyword evidence="2" id="KW-0255">Endonuclease</keyword>
<dbReference type="PANTHER" id="PTHR14859">
    <property type="entry name" value="CALCOFLUOR WHITE HYPERSENSITIVE PROTEIN PRECURSOR"/>
    <property type="match status" value="1"/>
</dbReference>
<dbReference type="InterPro" id="IPR005135">
    <property type="entry name" value="Endo/exonuclease/phosphatase"/>
</dbReference>
<dbReference type="PANTHER" id="PTHR14859:SF15">
    <property type="entry name" value="ENDONUCLEASE_EXONUCLEASE_PHOSPHATASE DOMAIN-CONTAINING PROTEIN"/>
    <property type="match status" value="1"/>
</dbReference>
<evidence type="ECO:0000259" key="1">
    <source>
        <dbReference type="Pfam" id="PF03372"/>
    </source>
</evidence>
<evidence type="ECO:0000313" key="2">
    <source>
        <dbReference type="EMBL" id="MDT7828271.1"/>
    </source>
</evidence>
<feature type="domain" description="Endonuclease/exonuclease/phosphatase" evidence="1">
    <location>
        <begin position="1"/>
        <end position="221"/>
    </location>
</feature>
<dbReference type="RefSeq" id="WP_314013502.1">
    <property type="nucleotide sequence ID" value="NZ_JAVTTP010000001.1"/>
</dbReference>
<accession>A0ABU3L4M2</accession>